<dbReference type="PRINTS" id="PR01041">
    <property type="entry name" value="TRNASYNTHMET"/>
</dbReference>
<dbReference type="Pfam" id="PF09334">
    <property type="entry name" value="tRNA-synt_1g"/>
    <property type="match status" value="1"/>
</dbReference>
<comment type="cofactor">
    <cofactor evidence="16">
        <name>Zn(2+)</name>
        <dbReference type="ChEBI" id="CHEBI:29105"/>
    </cofactor>
    <text evidence="16">Binds 1 zinc ion per subunit.</text>
</comment>
<dbReference type="NCBIfam" id="TIGR00399">
    <property type="entry name" value="metG_C_term"/>
    <property type="match status" value="1"/>
</dbReference>
<dbReference type="KEGG" id="ffa:FFWV33_03580"/>
<dbReference type="PANTHER" id="PTHR45765">
    <property type="entry name" value="METHIONINE--TRNA LIGASE"/>
    <property type="match status" value="1"/>
</dbReference>
<dbReference type="InterPro" id="IPR014729">
    <property type="entry name" value="Rossmann-like_a/b/a_fold"/>
</dbReference>
<keyword evidence="11 16" id="KW-0067">ATP-binding</keyword>
<comment type="subcellular location">
    <subcellularLocation>
        <location evidence="2 16">Cytoplasm</location>
    </subcellularLocation>
</comment>
<evidence type="ECO:0000256" key="2">
    <source>
        <dbReference type="ARBA" id="ARBA00004496"/>
    </source>
</evidence>
<accession>A0A2S1LAD7</accession>
<evidence type="ECO:0000256" key="14">
    <source>
        <dbReference type="ARBA" id="ARBA00023146"/>
    </source>
</evidence>
<reference evidence="18 19" key="1">
    <citation type="submission" date="2017-04" db="EMBL/GenBank/DDBJ databases">
        <title>Compelte genome sequence of WV33.</title>
        <authorList>
            <person name="Lee P.C."/>
        </authorList>
    </citation>
    <scope>NUCLEOTIDE SEQUENCE [LARGE SCALE GENOMIC DNA]</scope>
    <source>
        <strain evidence="18 19">WV33</strain>
    </source>
</reference>
<dbReference type="Proteomes" id="UP000244527">
    <property type="component" value="Chromosome"/>
</dbReference>
<evidence type="ECO:0000256" key="15">
    <source>
        <dbReference type="ARBA" id="ARBA00047364"/>
    </source>
</evidence>
<keyword evidence="10 16" id="KW-0862">Zinc</keyword>
<feature type="short sequence motif" description="'KMSKS' region" evidence="16">
    <location>
        <begin position="336"/>
        <end position="340"/>
    </location>
</feature>
<dbReference type="CDD" id="cd02800">
    <property type="entry name" value="tRNA_bind_EcMetRS_like"/>
    <property type="match status" value="1"/>
</dbReference>
<evidence type="ECO:0000256" key="9">
    <source>
        <dbReference type="ARBA" id="ARBA00022741"/>
    </source>
</evidence>
<dbReference type="InterPro" id="IPR001412">
    <property type="entry name" value="aa-tRNA-synth_I_CS"/>
</dbReference>
<dbReference type="InterPro" id="IPR002547">
    <property type="entry name" value="tRNA-bd_dom"/>
</dbReference>
<dbReference type="GO" id="GO:0046872">
    <property type="term" value="F:metal ion binding"/>
    <property type="evidence" value="ECO:0007669"/>
    <property type="project" value="UniProtKB-KW"/>
</dbReference>
<dbReference type="FunFam" id="2.40.50.140:FF:000042">
    <property type="entry name" value="Methionine--tRNA ligase"/>
    <property type="match status" value="1"/>
</dbReference>
<dbReference type="OrthoDB" id="9810191at2"/>
<dbReference type="GO" id="GO:0004825">
    <property type="term" value="F:methionine-tRNA ligase activity"/>
    <property type="evidence" value="ECO:0007669"/>
    <property type="project" value="UniProtKB-UniRule"/>
</dbReference>
<dbReference type="InterPro" id="IPR041872">
    <property type="entry name" value="Anticodon_Met"/>
</dbReference>
<evidence type="ECO:0000256" key="16">
    <source>
        <dbReference type="HAMAP-Rule" id="MF_00098"/>
    </source>
</evidence>
<dbReference type="HAMAP" id="MF_00098">
    <property type="entry name" value="Met_tRNA_synth_type1"/>
    <property type="match status" value="1"/>
</dbReference>
<dbReference type="EMBL" id="CP020918">
    <property type="protein sequence ID" value="AWG20684.1"/>
    <property type="molecule type" value="Genomic_DNA"/>
</dbReference>
<protein>
    <recommendedName>
        <fullName evidence="16">Methionine--tRNA ligase</fullName>
        <ecNumber evidence="16">6.1.1.10</ecNumber>
    </recommendedName>
    <alternativeName>
        <fullName evidence="16">Methionyl-tRNA synthetase</fullName>
        <shortName evidence="16">MetRS</shortName>
    </alternativeName>
</protein>
<feature type="domain" description="TRNA-binding" evidence="17">
    <location>
        <begin position="600"/>
        <end position="702"/>
    </location>
</feature>
<name>A0A2S1LAD7_9FLAO</name>
<dbReference type="SUPFAM" id="SSF57770">
    <property type="entry name" value="Methionyl-tRNA synthetase (MetRS), Zn-domain"/>
    <property type="match status" value="1"/>
</dbReference>
<keyword evidence="7 16" id="KW-0436">Ligase</keyword>
<feature type="binding site" evidence="16">
    <location>
        <position position="150"/>
    </location>
    <ligand>
        <name>Zn(2+)</name>
        <dbReference type="ChEBI" id="CHEBI:29105"/>
    </ligand>
</feature>
<evidence type="ECO:0000256" key="1">
    <source>
        <dbReference type="ARBA" id="ARBA00003314"/>
    </source>
</evidence>
<dbReference type="Gene3D" id="1.10.730.10">
    <property type="entry name" value="Isoleucyl-tRNA Synthetase, Domain 1"/>
    <property type="match status" value="1"/>
</dbReference>
<evidence type="ECO:0000313" key="19">
    <source>
        <dbReference type="Proteomes" id="UP000244527"/>
    </source>
</evidence>
<feature type="short sequence motif" description="'HIGH' region" evidence="16">
    <location>
        <begin position="15"/>
        <end position="25"/>
    </location>
</feature>
<comment type="similarity">
    <text evidence="3 16">Belongs to the class-I aminoacyl-tRNA synthetase family. MetG type 1 subfamily.</text>
</comment>
<dbReference type="GO" id="GO:0005829">
    <property type="term" value="C:cytosol"/>
    <property type="evidence" value="ECO:0007669"/>
    <property type="project" value="TreeGrafter"/>
</dbReference>
<comment type="catalytic activity">
    <reaction evidence="15 16">
        <text>tRNA(Met) + L-methionine + ATP = L-methionyl-tRNA(Met) + AMP + diphosphate</text>
        <dbReference type="Rhea" id="RHEA:13481"/>
        <dbReference type="Rhea" id="RHEA-COMP:9667"/>
        <dbReference type="Rhea" id="RHEA-COMP:9698"/>
        <dbReference type="ChEBI" id="CHEBI:30616"/>
        <dbReference type="ChEBI" id="CHEBI:33019"/>
        <dbReference type="ChEBI" id="CHEBI:57844"/>
        <dbReference type="ChEBI" id="CHEBI:78442"/>
        <dbReference type="ChEBI" id="CHEBI:78530"/>
        <dbReference type="ChEBI" id="CHEBI:456215"/>
        <dbReference type="EC" id="6.1.1.10"/>
    </reaction>
</comment>
<evidence type="ECO:0000256" key="10">
    <source>
        <dbReference type="ARBA" id="ARBA00022833"/>
    </source>
</evidence>
<dbReference type="InterPro" id="IPR004495">
    <property type="entry name" value="Met-tRNA-synth_bsu_C"/>
</dbReference>
<dbReference type="InterPro" id="IPR015413">
    <property type="entry name" value="Methionyl/Leucyl_tRNA_Synth"/>
</dbReference>
<keyword evidence="8 16" id="KW-0479">Metal-binding</keyword>
<evidence type="ECO:0000256" key="11">
    <source>
        <dbReference type="ARBA" id="ARBA00022840"/>
    </source>
</evidence>
<keyword evidence="6 16" id="KW-0820">tRNA-binding</keyword>
<dbReference type="AlphaFoldDB" id="A0A2S1LAD7"/>
<dbReference type="SUPFAM" id="SSF47323">
    <property type="entry name" value="Anticodon-binding domain of a subclass of class I aminoacyl-tRNA synthetases"/>
    <property type="match status" value="1"/>
</dbReference>
<evidence type="ECO:0000313" key="18">
    <source>
        <dbReference type="EMBL" id="AWG20684.1"/>
    </source>
</evidence>
<dbReference type="PROSITE" id="PS00178">
    <property type="entry name" value="AA_TRNA_LIGASE_I"/>
    <property type="match status" value="1"/>
</dbReference>
<evidence type="ECO:0000256" key="4">
    <source>
        <dbReference type="ARBA" id="ARBA00011738"/>
    </source>
</evidence>
<dbReference type="Gene3D" id="2.20.28.20">
    <property type="entry name" value="Methionyl-tRNA synthetase, Zn-domain"/>
    <property type="match status" value="1"/>
</dbReference>
<dbReference type="SUPFAM" id="SSF52374">
    <property type="entry name" value="Nucleotidylyl transferase"/>
    <property type="match status" value="1"/>
</dbReference>
<dbReference type="RefSeq" id="WP_108739643.1">
    <property type="nucleotide sequence ID" value="NZ_CP020918.1"/>
</dbReference>
<evidence type="ECO:0000256" key="5">
    <source>
        <dbReference type="ARBA" id="ARBA00022490"/>
    </source>
</evidence>
<dbReference type="Gene3D" id="3.40.50.620">
    <property type="entry name" value="HUPs"/>
    <property type="match status" value="1"/>
</dbReference>
<dbReference type="SUPFAM" id="SSF50249">
    <property type="entry name" value="Nucleic acid-binding proteins"/>
    <property type="match status" value="1"/>
</dbReference>
<dbReference type="InterPro" id="IPR033911">
    <property type="entry name" value="MetRS_core"/>
</dbReference>
<evidence type="ECO:0000256" key="13">
    <source>
        <dbReference type="ARBA" id="ARBA00022917"/>
    </source>
</evidence>
<dbReference type="PROSITE" id="PS50886">
    <property type="entry name" value="TRBD"/>
    <property type="match status" value="1"/>
</dbReference>
<keyword evidence="19" id="KW-1185">Reference proteome</keyword>
<dbReference type="InterPro" id="IPR023458">
    <property type="entry name" value="Met-tRNA_ligase_1"/>
</dbReference>
<dbReference type="InterPro" id="IPR014758">
    <property type="entry name" value="Met-tRNA_synth"/>
</dbReference>
<dbReference type="InterPro" id="IPR009080">
    <property type="entry name" value="tRNAsynth_Ia_anticodon-bd"/>
</dbReference>
<keyword evidence="12 16" id="KW-0694">RNA-binding</keyword>
<dbReference type="GO" id="GO:0006431">
    <property type="term" value="P:methionyl-tRNA aminoacylation"/>
    <property type="evidence" value="ECO:0007669"/>
    <property type="project" value="UniProtKB-UniRule"/>
</dbReference>
<feature type="binding site" evidence="16">
    <location>
        <position position="163"/>
    </location>
    <ligand>
        <name>Zn(2+)</name>
        <dbReference type="ChEBI" id="CHEBI:29105"/>
    </ligand>
</feature>
<dbReference type="CDD" id="cd07957">
    <property type="entry name" value="Anticodon_Ia_Met"/>
    <property type="match status" value="1"/>
</dbReference>
<dbReference type="EC" id="6.1.1.10" evidence="16"/>
<proteinExistence type="inferred from homology"/>
<evidence type="ECO:0000259" key="17">
    <source>
        <dbReference type="PROSITE" id="PS50886"/>
    </source>
</evidence>
<dbReference type="PANTHER" id="PTHR45765:SF1">
    <property type="entry name" value="METHIONINE--TRNA LIGASE, CYTOPLASMIC"/>
    <property type="match status" value="1"/>
</dbReference>
<dbReference type="GO" id="GO:0005524">
    <property type="term" value="F:ATP binding"/>
    <property type="evidence" value="ECO:0007669"/>
    <property type="project" value="UniProtKB-UniRule"/>
</dbReference>
<dbReference type="FunFam" id="2.20.28.20:FF:000001">
    <property type="entry name" value="Methionine--tRNA ligase"/>
    <property type="match status" value="1"/>
</dbReference>
<comment type="function">
    <text evidence="1 16">Is required not only for elongation of protein synthesis but also for the initiation of all mRNA translation through initiator tRNA(fMet) aminoacylation.</text>
</comment>
<keyword evidence="14 16" id="KW-0030">Aminoacyl-tRNA synthetase</keyword>
<evidence type="ECO:0000256" key="3">
    <source>
        <dbReference type="ARBA" id="ARBA00008258"/>
    </source>
</evidence>
<dbReference type="Gene3D" id="2.40.50.140">
    <property type="entry name" value="Nucleic acid-binding proteins"/>
    <property type="match status" value="1"/>
</dbReference>
<dbReference type="InterPro" id="IPR012340">
    <property type="entry name" value="NA-bd_OB-fold"/>
</dbReference>
<evidence type="ECO:0000256" key="12">
    <source>
        <dbReference type="ARBA" id="ARBA00022884"/>
    </source>
</evidence>
<keyword evidence="9 16" id="KW-0547">Nucleotide-binding</keyword>
<feature type="binding site" evidence="16">
    <location>
        <position position="339"/>
    </location>
    <ligand>
        <name>ATP</name>
        <dbReference type="ChEBI" id="CHEBI:30616"/>
    </ligand>
</feature>
<sequence length="702" mass="79113">MIQNPKRYTITAALPYTNGPIHIGHLAGVYVPADIYSRYLRAHNKDVLFVCGSDEHGVAISMKAKKEGITPQEVIDKYDVIIRKSFIDFGVSFDNYSRTSAKIHHDTAQDFFKKLYEQGDFIEQVTEQLYDAKADQFLADRFVTGTCPKCGNEEAYGDQCEKCGSTLNATDLINPKSTITGEIPVMKATKHWFLPLDRYDAFLREWILEGHKNDWKPNVYGQVKSWIDGGLEPRAVTRDLDWGIDVPVEGAEGKKLYVWFDAPIGYISASKEWALREGKEWEPYWKDQDTKLVHFIGKDNIVFHCVIFPAMLKAEGSYILPDNVPANEFLNLEGNKLSTSKNWAVWLHEYLEEFPGQQDVLRYALTSNAPETKDNDFTWKDFQARNNNELVAIFGNFINRVVVLTNKYYNGIVPTPISLTTEGGMTEFTEVDLQTLAELKAYPAVISSSIERYRFREALGELMNVARLGNKYLADEEPWKVMKDNPERVHTQMYVALQISAALSTLCEPFLPFTSEKLKRILNITAADAPITWDTISESSDLLVAGHQIGQAELLFSKIEDEEIQKQIDKLEATKTANKEEIASSLAKTEPQKETIQFEDFAKMDIRVGTILEAEKMPKANKLLVLKVDTGIDVRTIVSGIAESFKPEDIIGKRVSVLVNLAPRALRGVESQGMILMATNTEGKLVFINPDAEGVPNGDMVS</sequence>
<evidence type="ECO:0000256" key="7">
    <source>
        <dbReference type="ARBA" id="ARBA00022598"/>
    </source>
</evidence>
<dbReference type="InterPro" id="IPR029038">
    <property type="entry name" value="MetRS_Zn"/>
</dbReference>
<keyword evidence="13 16" id="KW-0648">Protein biosynthesis</keyword>
<dbReference type="Pfam" id="PF19303">
    <property type="entry name" value="Anticodon_3"/>
    <property type="match status" value="1"/>
</dbReference>
<keyword evidence="5 16" id="KW-0963">Cytoplasm</keyword>
<gene>
    <name evidence="16" type="primary">metG</name>
    <name evidence="18" type="ORF">FFWV33_03580</name>
</gene>
<dbReference type="NCBIfam" id="NF001100">
    <property type="entry name" value="PRK00133.1"/>
    <property type="match status" value="1"/>
</dbReference>
<organism evidence="18 19">
    <name type="scientific">Flavobacterium faecale</name>
    <dbReference type="NCBI Taxonomy" id="1355330"/>
    <lineage>
        <taxon>Bacteria</taxon>
        <taxon>Pseudomonadati</taxon>
        <taxon>Bacteroidota</taxon>
        <taxon>Flavobacteriia</taxon>
        <taxon>Flavobacteriales</taxon>
        <taxon>Flavobacteriaceae</taxon>
        <taxon>Flavobacterium</taxon>
    </lineage>
</organism>
<evidence type="ECO:0000256" key="6">
    <source>
        <dbReference type="ARBA" id="ARBA00022555"/>
    </source>
</evidence>
<dbReference type="CDD" id="cd00814">
    <property type="entry name" value="MetRS_core"/>
    <property type="match status" value="1"/>
</dbReference>
<comment type="subunit">
    <text evidence="4 16">Homodimer.</text>
</comment>
<dbReference type="NCBIfam" id="TIGR00398">
    <property type="entry name" value="metG"/>
    <property type="match status" value="1"/>
</dbReference>
<feature type="binding site" evidence="16">
    <location>
        <position position="147"/>
    </location>
    <ligand>
        <name>Zn(2+)</name>
        <dbReference type="ChEBI" id="CHEBI:29105"/>
    </ligand>
</feature>
<dbReference type="GO" id="GO:0000049">
    <property type="term" value="F:tRNA binding"/>
    <property type="evidence" value="ECO:0007669"/>
    <property type="project" value="UniProtKB-UniRule"/>
</dbReference>
<feature type="binding site" evidence="16">
    <location>
        <position position="160"/>
    </location>
    <ligand>
        <name>Zn(2+)</name>
        <dbReference type="ChEBI" id="CHEBI:29105"/>
    </ligand>
</feature>
<dbReference type="Pfam" id="PF01588">
    <property type="entry name" value="tRNA_bind"/>
    <property type="match status" value="1"/>
</dbReference>
<evidence type="ECO:0000256" key="8">
    <source>
        <dbReference type="ARBA" id="ARBA00022723"/>
    </source>
</evidence>